<sequence>MEPQPRPVTPAAPPTIVGDRPPKPEPIDSEVLLLVEGKDSCNFFKHLWKEHLKLPDQLQMRSFSNVSELKEVLIGLPSASGFGNVKVMGIIGDAEQSSARAFQSVKESLKHAKLPVPVNPEQLSCGGQPAVGIMILPGQDQPGMLETLLCKIFADTPERYCIDAFFKYVKKQCPDSSVSNLDKARTRVFLVTKPKLCASVGVAAQKGYWDLDHEVLEPAHKFLQSLMEPQPQPITPAVPPNIDLPPKPQPITSEVLLLVEGKDSLNFFDALWKHLKLSDQLKIMNFGGVKQLKKFLIGLPSASGFGDVKVMGIIQDAEQSSIRTFQSVSANLERAKLPVPTKPEQLSCDGQPAVGIMILPGQDQPGMLETLLCKIFADTPERYCIDAFFRCVQEKCPDSSVSNPDKACARAFLATKPKSYCSVGVAANEGYWNLDHEVLEPARKFLQSLAAAAD</sequence>
<proteinExistence type="predicted"/>
<reference evidence="2 3" key="1">
    <citation type="submission" date="2015-02" db="EMBL/GenBank/DDBJ databases">
        <authorList>
            <person name="Slaby B."/>
            <person name="Hentschel U."/>
        </authorList>
    </citation>
    <scope>NUCLEOTIDE SEQUENCE [LARGE SCALE GENOMIC DNA]</scope>
    <source>
        <strain evidence="2">15L</strain>
    </source>
</reference>
<gene>
    <name evidence="2" type="ORF">TQ37_03140</name>
</gene>
<evidence type="ECO:0000313" key="3">
    <source>
        <dbReference type="Proteomes" id="UP000035037"/>
    </source>
</evidence>
<dbReference type="Proteomes" id="UP000035037">
    <property type="component" value="Unassembled WGS sequence"/>
</dbReference>
<dbReference type="AlphaFoldDB" id="A0A0G8AWS7"/>
<feature type="compositionally biased region" description="Pro residues" evidence="1">
    <location>
        <begin position="1"/>
        <end position="13"/>
    </location>
</feature>
<dbReference type="EMBL" id="JYFQ01000066">
    <property type="protein sequence ID" value="KKZ13814.1"/>
    <property type="molecule type" value="Genomic_DNA"/>
</dbReference>
<name>A0A0G8AWS7_9SYNE</name>
<feature type="region of interest" description="Disordered" evidence="1">
    <location>
        <begin position="1"/>
        <end position="23"/>
    </location>
</feature>
<comment type="caution">
    <text evidence="2">The sequence shown here is derived from an EMBL/GenBank/DDBJ whole genome shotgun (WGS) entry which is preliminary data.</text>
</comment>
<accession>A0A0G8AWS7</accession>
<protein>
    <submittedName>
        <fullName evidence="2">Uncharacterized protein</fullName>
    </submittedName>
</protein>
<evidence type="ECO:0000256" key="1">
    <source>
        <dbReference type="SAM" id="MobiDB-lite"/>
    </source>
</evidence>
<dbReference type="PATRIC" id="fig|1608419.3.peg.2067"/>
<organism evidence="2 3">
    <name type="scientific">Candidatus Synechococcus spongiarum 15L</name>
    <dbReference type="NCBI Taxonomy" id="1608419"/>
    <lineage>
        <taxon>Bacteria</taxon>
        <taxon>Bacillati</taxon>
        <taxon>Cyanobacteriota</taxon>
        <taxon>Cyanophyceae</taxon>
        <taxon>Synechococcales</taxon>
        <taxon>Synechococcaceae</taxon>
        <taxon>Synechococcus</taxon>
    </lineage>
</organism>
<reference evidence="2 3" key="2">
    <citation type="submission" date="2015-05" db="EMBL/GenBank/DDBJ databases">
        <title>Lifestyle Evolution in Cyanobacterial Symbionts of Sponges.</title>
        <authorList>
            <person name="Burgsdorf I."/>
            <person name="Slaby B.M."/>
            <person name="Handley K.M."/>
            <person name="Haber M."/>
            <person name="Blom J."/>
            <person name="Marshall C.W."/>
            <person name="Gilbert J.A."/>
            <person name="Hentschel U."/>
            <person name="Steindler L."/>
        </authorList>
    </citation>
    <scope>NUCLEOTIDE SEQUENCE [LARGE SCALE GENOMIC DNA]</scope>
    <source>
        <strain evidence="2">15L</strain>
    </source>
</reference>
<evidence type="ECO:0000313" key="2">
    <source>
        <dbReference type="EMBL" id="KKZ13814.1"/>
    </source>
</evidence>
<dbReference type="InterPro" id="IPR024508">
    <property type="entry name" value="DUF3226"/>
</dbReference>
<dbReference type="Pfam" id="PF11536">
    <property type="entry name" value="DUF3226"/>
    <property type="match status" value="2"/>
</dbReference>